<evidence type="ECO:0000313" key="3">
    <source>
        <dbReference type="EMBL" id="AEV31885.1"/>
    </source>
</evidence>
<accession>G8R2T0</accession>
<evidence type="ECO:0000313" key="4">
    <source>
        <dbReference type="Proteomes" id="UP000005631"/>
    </source>
</evidence>
<evidence type="ECO:0000256" key="1">
    <source>
        <dbReference type="SAM" id="Coils"/>
    </source>
</evidence>
<dbReference type="InterPro" id="IPR027417">
    <property type="entry name" value="P-loop_NTPase"/>
</dbReference>
<dbReference type="InterPro" id="IPR041685">
    <property type="entry name" value="AAA_GajA/Old/RecF-like"/>
</dbReference>
<gene>
    <name evidence="3" type="ordered locus">Oweho_0874</name>
</gene>
<dbReference type="PANTHER" id="PTHR43581:SF2">
    <property type="entry name" value="EXCINUCLEASE ATPASE SUBUNIT"/>
    <property type="match status" value="1"/>
</dbReference>
<dbReference type="EMBL" id="CP003156">
    <property type="protein sequence ID" value="AEV31885.1"/>
    <property type="molecule type" value="Genomic_DNA"/>
</dbReference>
<name>G8R2T0_OWEHD</name>
<dbReference type="KEGG" id="oho:Oweho_0874"/>
<organism evidence="3 4">
    <name type="scientific">Owenweeksia hongkongensis (strain DSM 17368 / CIP 108786 / JCM 12287 / NRRL B-23963 / UST20020801)</name>
    <dbReference type="NCBI Taxonomy" id="926562"/>
    <lineage>
        <taxon>Bacteria</taxon>
        <taxon>Pseudomonadati</taxon>
        <taxon>Bacteroidota</taxon>
        <taxon>Flavobacteriia</taxon>
        <taxon>Flavobacteriales</taxon>
        <taxon>Owenweeksiaceae</taxon>
        <taxon>Owenweeksia</taxon>
    </lineage>
</organism>
<keyword evidence="1" id="KW-0175">Coiled coil</keyword>
<dbReference type="PANTHER" id="PTHR43581">
    <property type="entry name" value="ATP/GTP PHOSPHATASE"/>
    <property type="match status" value="1"/>
</dbReference>
<dbReference type="Gene3D" id="3.40.50.300">
    <property type="entry name" value="P-loop containing nucleotide triphosphate hydrolases"/>
    <property type="match status" value="1"/>
</dbReference>
<dbReference type="Pfam" id="PF13175">
    <property type="entry name" value="AAA_15"/>
    <property type="match status" value="1"/>
</dbReference>
<dbReference type="eggNOG" id="COG3950">
    <property type="taxonomic scope" value="Bacteria"/>
</dbReference>
<dbReference type="HOGENOM" id="CLU_033692_1_0_10"/>
<dbReference type="PATRIC" id="fig|926562.3.peg.889"/>
<dbReference type="Proteomes" id="UP000005631">
    <property type="component" value="Chromosome"/>
</dbReference>
<dbReference type="InterPro" id="IPR051396">
    <property type="entry name" value="Bact_Antivir_Def_Nuclease"/>
</dbReference>
<dbReference type="STRING" id="926562.Oweho_0874"/>
<protein>
    <recommendedName>
        <fullName evidence="2">Endonuclease GajA/Old nuclease/RecF-like AAA domain-containing protein</fullName>
    </recommendedName>
</protein>
<keyword evidence="4" id="KW-1185">Reference proteome</keyword>
<feature type="domain" description="Endonuclease GajA/Old nuclease/RecF-like AAA" evidence="2">
    <location>
        <begin position="20"/>
        <end position="432"/>
    </location>
</feature>
<sequence length="446" mass="51856">MKILSFRATKVHGYIPIHTEFNDELSIIVGGNGSGKTTAIVLMQAILCPNFKDLLTIPFETLSLTILINKTKYTLGVKSISDALEFRVSSIKEPLIIPTINKENIEYLNYHKKELHDINDQVFAQNQPSKVIDFLKNIQTPVFMGLDRTNDIYRENEDYMFERRSQMAKERKGYINYKRQFKGSLGTSLFETEMLVQEAYRRRSSIEERSHAKLKDEILLSSFEYTTFKGRLTEQNYIERRQMLERRNEIKEVLSKIGYSNERFYKKLESFFDKLEELINQMEKSKDGINIEWLTNQAQIERITKILDIIDESNSNISRAFKPINEFISIVNSFLGDSKKRISIDKVGRLNIIRPDGKTTMIDALSSGERQLVVLFANVIFNGENKFPENVFIIDEPELSLHIRWQERFIEKMLSAGKATQFILATHSPDIIGEYKRSCVRINSSH</sequence>
<dbReference type="OrthoDB" id="9815944at2"/>
<dbReference type="AlphaFoldDB" id="G8R2T0"/>
<evidence type="ECO:0000259" key="2">
    <source>
        <dbReference type="Pfam" id="PF13175"/>
    </source>
</evidence>
<dbReference type="SUPFAM" id="SSF52540">
    <property type="entry name" value="P-loop containing nucleoside triphosphate hydrolases"/>
    <property type="match status" value="1"/>
</dbReference>
<dbReference type="RefSeq" id="WP_014201246.1">
    <property type="nucleotide sequence ID" value="NC_016599.1"/>
</dbReference>
<feature type="coiled-coil region" evidence="1">
    <location>
        <begin position="265"/>
        <end position="292"/>
    </location>
</feature>
<proteinExistence type="predicted"/>
<reference evidence="3 4" key="1">
    <citation type="journal article" date="2012" name="Stand. Genomic Sci.">
        <title>Genome sequence of the orange-pigmented seawater bacterium Owenweeksia hongkongensis type strain (UST20020801(T)).</title>
        <authorList>
            <person name="Riedel T."/>
            <person name="Held B."/>
            <person name="Nolan M."/>
            <person name="Lucas S."/>
            <person name="Lapidus A."/>
            <person name="Tice H."/>
            <person name="Del Rio T.G."/>
            <person name="Cheng J.F."/>
            <person name="Han C."/>
            <person name="Tapia R."/>
            <person name="Goodwin L.A."/>
            <person name="Pitluck S."/>
            <person name="Liolios K."/>
            <person name="Mavromatis K."/>
            <person name="Pagani I."/>
            <person name="Ivanova N."/>
            <person name="Mikhailova N."/>
            <person name="Pati A."/>
            <person name="Chen A."/>
            <person name="Palaniappan K."/>
            <person name="Rohde M."/>
            <person name="Tindall B.J."/>
            <person name="Detter J.C."/>
            <person name="Goker M."/>
            <person name="Woyke T."/>
            <person name="Bristow J."/>
            <person name="Eisen J.A."/>
            <person name="Markowitz V."/>
            <person name="Hugenholtz P."/>
            <person name="Klenk H.P."/>
            <person name="Kyrpides N.C."/>
        </authorList>
    </citation>
    <scope>NUCLEOTIDE SEQUENCE</scope>
    <source>
        <strain evidence="4">DSM 17368 / JCM 12287 / NRRL B-23963</strain>
    </source>
</reference>